<gene>
    <name evidence="2" type="ORF">P153DRAFT_369267</name>
</gene>
<keyword evidence="3" id="KW-1185">Reference proteome</keyword>
<feature type="compositionally biased region" description="Basic and acidic residues" evidence="1">
    <location>
        <begin position="28"/>
        <end position="43"/>
    </location>
</feature>
<dbReference type="EMBL" id="ML977513">
    <property type="protein sequence ID" value="KAF2126570.1"/>
    <property type="molecule type" value="Genomic_DNA"/>
</dbReference>
<dbReference type="Proteomes" id="UP000799771">
    <property type="component" value="Unassembled WGS sequence"/>
</dbReference>
<feature type="compositionally biased region" description="Basic and acidic residues" evidence="1">
    <location>
        <begin position="1"/>
        <end position="12"/>
    </location>
</feature>
<proteinExistence type="predicted"/>
<feature type="compositionally biased region" description="Polar residues" evidence="1">
    <location>
        <begin position="14"/>
        <end position="25"/>
    </location>
</feature>
<evidence type="ECO:0000256" key="1">
    <source>
        <dbReference type="SAM" id="MobiDB-lite"/>
    </source>
</evidence>
<dbReference type="RefSeq" id="XP_033520962.1">
    <property type="nucleotide sequence ID" value="XM_033668720.1"/>
</dbReference>
<feature type="region of interest" description="Disordered" evidence="1">
    <location>
        <begin position="1"/>
        <end position="58"/>
    </location>
</feature>
<reference evidence="2" key="1">
    <citation type="journal article" date="2020" name="Stud. Mycol.">
        <title>101 Dothideomycetes genomes: a test case for predicting lifestyles and emergence of pathogens.</title>
        <authorList>
            <person name="Haridas S."/>
            <person name="Albert R."/>
            <person name="Binder M."/>
            <person name="Bloem J."/>
            <person name="Labutti K."/>
            <person name="Salamov A."/>
            <person name="Andreopoulos B."/>
            <person name="Baker S."/>
            <person name="Barry K."/>
            <person name="Bills G."/>
            <person name="Bluhm B."/>
            <person name="Cannon C."/>
            <person name="Castanera R."/>
            <person name="Culley D."/>
            <person name="Daum C."/>
            <person name="Ezra D."/>
            <person name="Gonzalez J."/>
            <person name="Henrissat B."/>
            <person name="Kuo A."/>
            <person name="Liang C."/>
            <person name="Lipzen A."/>
            <person name="Lutzoni F."/>
            <person name="Magnuson J."/>
            <person name="Mondo S."/>
            <person name="Nolan M."/>
            <person name="Ohm R."/>
            <person name="Pangilinan J."/>
            <person name="Park H.-J."/>
            <person name="Ramirez L."/>
            <person name="Alfaro M."/>
            <person name="Sun H."/>
            <person name="Tritt A."/>
            <person name="Yoshinaga Y."/>
            <person name="Zwiers L.-H."/>
            <person name="Turgeon B."/>
            <person name="Goodwin S."/>
            <person name="Spatafora J."/>
            <person name="Crous P."/>
            <person name="Grigoriev I."/>
        </authorList>
    </citation>
    <scope>NUCLEOTIDE SEQUENCE</scope>
    <source>
        <strain evidence="2">CBS 119687</strain>
    </source>
</reference>
<name>A0A6A6A431_9PLEO</name>
<dbReference type="GeneID" id="54409152"/>
<dbReference type="AlphaFoldDB" id="A0A6A6A431"/>
<accession>A0A6A6A431</accession>
<evidence type="ECO:0000313" key="2">
    <source>
        <dbReference type="EMBL" id="KAF2126570.1"/>
    </source>
</evidence>
<sequence length="58" mass="6515">MNTSGLEKRRDMILSSQKPQQNISDPSAYRERSAAGHLEDRTRASAIHMPSFATMLQP</sequence>
<evidence type="ECO:0000313" key="3">
    <source>
        <dbReference type="Proteomes" id="UP000799771"/>
    </source>
</evidence>
<organism evidence="2 3">
    <name type="scientific">Dothidotthia symphoricarpi CBS 119687</name>
    <dbReference type="NCBI Taxonomy" id="1392245"/>
    <lineage>
        <taxon>Eukaryota</taxon>
        <taxon>Fungi</taxon>
        <taxon>Dikarya</taxon>
        <taxon>Ascomycota</taxon>
        <taxon>Pezizomycotina</taxon>
        <taxon>Dothideomycetes</taxon>
        <taxon>Pleosporomycetidae</taxon>
        <taxon>Pleosporales</taxon>
        <taxon>Dothidotthiaceae</taxon>
        <taxon>Dothidotthia</taxon>
    </lineage>
</organism>
<protein>
    <submittedName>
        <fullName evidence="2">Uncharacterized protein</fullName>
    </submittedName>
</protein>